<dbReference type="Pfam" id="PF01546">
    <property type="entry name" value="Peptidase_M20"/>
    <property type="match status" value="1"/>
</dbReference>
<gene>
    <name evidence="4" type="ORF">FHY64_14615</name>
</gene>
<keyword evidence="5" id="KW-1185">Reference proteome</keyword>
<dbReference type="Gene3D" id="3.40.630.10">
    <property type="entry name" value="Zn peptidases"/>
    <property type="match status" value="1"/>
</dbReference>
<evidence type="ECO:0000313" key="5">
    <source>
        <dbReference type="Proteomes" id="UP000314011"/>
    </source>
</evidence>
<evidence type="ECO:0000256" key="1">
    <source>
        <dbReference type="ARBA" id="ARBA00022801"/>
    </source>
</evidence>
<dbReference type="InterPro" id="IPR036264">
    <property type="entry name" value="Bact_exopeptidase_dim_dom"/>
</dbReference>
<feature type="domain" description="Peptidase M20 dimerisation" evidence="3">
    <location>
        <begin position="177"/>
        <end position="252"/>
    </location>
</feature>
<dbReference type="RefSeq" id="WP_140196094.1">
    <property type="nucleotide sequence ID" value="NZ_CP065915.1"/>
</dbReference>
<dbReference type="Gene3D" id="3.30.70.360">
    <property type="match status" value="1"/>
</dbReference>
<dbReference type="SUPFAM" id="SSF53187">
    <property type="entry name" value="Zn-dependent exopeptidases"/>
    <property type="match status" value="1"/>
</dbReference>
<dbReference type="SUPFAM" id="SSF55031">
    <property type="entry name" value="Bacterial exopeptidase dimerisation domain"/>
    <property type="match status" value="1"/>
</dbReference>
<keyword evidence="1 4" id="KW-0378">Hydrolase</keyword>
<evidence type="ECO:0000313" key="4">
    <source>
        <dbReference type="EMBL" id="TNY31257.1"/>
    </source>
</evidence>
<feature type="binding site" evidence="2">
    <location>
        <position position="127"/>
    </location>
    <ligand>
        <name>Mn(2+)</name>
        <dbReference type="ChEBI" id="CHEBI:29035"/>
        <label>2</label>
    </ligand>
</feature>
<reference evidence="4 5" key="1">
    <citation type="submission" date="2019-06" db="EMBL/GenBank/DDBJ databases">
        <title>Genome of new Rhodobacteraceae sp. SM1903.</title>
        <authorList>
            <person name="Ren X."/>
        </authorList>
    </citation>
    <scope>NUCLEOTIDE SEQUENCE [LARGE SCALE GENOMIC DNA]</scope>
    <source>
        <strain evidence="4 5">SM1903</strain>
    </source>
</reference>
<dbReference type="InterPro" id="IPR017439">
    <property type="entry name" value="Amidohydrolase"/>
</dbReference>
<feature type="binding site" evidence="2">
    <location>
        <position position="94"/>
    </location>
    <ligand>
        <name>Mn(2+)</name>
        <dbReference type="ChEBI" id="CHEBI:29035"/>
        <label>2</label>
    </ligand>
</feature>
<dbReference type="Proteomes" id="UP000314011">
    <property type="component" value="Unassembled WGS sequence"/>
</dbReference>
<dbReference type="AlphaFoldDB" id="A0A5C5GB27"/>
<feature type="binding site" evidence="2">
    <location>
        <position position="350"/>
    </location>
    <ligand>
        <name>Mn(2+)</name>
        <dbReference type="ChEBI" id="CHEBI:29035"/>
        <label>2</label>
    </ligand>
</feature>
<dbReference type="PIRSF" id="PIRSF005962">
    <property type="entry name" value="Pept_M20D_amidohydro"/>
    <property type="match status" value="1"/>
</dbReference>
<dbReference type="FunFam" id="3.30.70.360:FF:000001">
    <property type="entry name" value="N-acetyldiaminopimelate deacetylase"/>
    <property type="match status" value="1"/>
</dbReference>
<proteinExistence type="predicted"/>
<evidence type="ECO:0000259" key="3">
    <source>
        <dbReference type="Pfam" id="PF07687"/>
    </source>
</evidence>
<feature type="binding site" evidence="2">
    <location>
        <position position="153"/>
    </location>
    <ligand>
        <name>Mn(2+)</name>
        <dbReference type="ChEBI" id="CHEBI:29035"/>
        <label>2</label>
    </ligand>
</feature>
<comment type="cofactor">
    <cofactor evidence="2">
        <name>Mn(2+)</name>
        <dbReference type="ChEBI" id="CHEBI:29035"/>
    </cofactor>
    <text evidence="2">The Mn(2+) ion enhances activity.</text>
</comment>
<dbReference type="Pfam" id="PF07687">
    <property type="entry name" value="M20_dimer"/>
    <property type="match status" value="1"/>
</dbReference>
<dbReference type="CDD" id="cd05666">
    <property type="entry name" value="M20_Acy1-like"/>
    <property type="match status" value="1"/>
</dbReference>
<feature type="binding site" evidence="2">
    <location>
        <position position="92"/>
    </location>
    <ligand>
        <name>Mn(2+)</name>
        <dbReference type="ChEBI" id="CHEBI:29035"/>
        <label>2</label>
    </ligand>
</feature>
<accession>A0A5C5GB27</accession>
<dbReference type="InterPro" id="IPR011650">
    <property type="entry name" value="Peptidase_M20_dimer"/>
</dbReference>
<evidence type="ECO:0000256" key="2">
    <source>
        <dbReference type="PIRSR" id="PIRSR005962-1"/>
    </source>
</evidence>
<dbReference type="GO" id="GO:0046872">
    <property type="term" value="F:metal ion binding"/>
    <property type="evidence" value="ECO:0007669"/>
    <property type="project" value="UniProtKB-KW"/>
</dbReference>
<dbReference type="GO" id="GO:0019877">
    <property type="term" value="P:diaminopimelate biosynthetic process"/>
    <property type="evidence" value="ECO:0007669"/>
    <property type="project" value="UniProtKB-ARBA"/>
</dbReference>
<name>A0A5C5GB27_9RHOB</name>
<dbReference type="NCBIfam" id="TIGR01891">
    <property type="entry name" value="amidohydrolases"/>
    <property type="match status" value="1"/>
</dbReference>
<dbReference type="GO" id="GO:0050118">
    <property type="term" value="F:N-acetyldiaminopimelate deacetylase activity"/>
    <property type="evidence" value="ECO:0007669"/>
    <property type="project" value="UniProtKB-ARBA"/>
</dbReference>
<keyword evidence="2" id="KW-0479">Metal-binding</keyword>
<dbReference type="OrthoDB" id="9777385at2"/>
<organism evidence="4 5">
    <name type="scientific">Pelagovum pacificum</name>
    <dbReference type="NCBI Taxonomy" id="2588711"/>
    <lineage>
        <taxon>Bacteria</taxon>
        <taxon>Pseudomonadati</taxon>
        <taxon>Pseudomonadota</taxon>
        <taxon>Alphaproteobacteria</taxon>
        <taxon>Rhodobacterales</taxon>
        <taxon>Paracoccaceae</taxon>
        <taxon>Pelagovum</taxon>
    </lineage>
</organism>
<protein>
    <submittedName>
        <fullName evidence="4">Amidohydrolase</fullName>
    </submittedName>
</protein>
<keyword evidence="2" id="KW-0464">Manganese</keyword>
<dbReference type="EMBL" id="VFFF01000002">
    <property type="protein sequence ID" value="TNY31257.1"/>
    <property type="molecule type" value="Genomic_DNA"/>
</dbReference>
<dbReference type="PANTHER" id="PTHR11014:SF63">
    <property type="entry name" value="METALLOPEPTIDASE, PUTATIVE (AFU_ORTHOLOGUE AFUA_6G09600)-RELATED"/>
    <property type="match status" value="1"/>
</dbReference>
<dbReference type="InterPro" id="IPR002933">
    <property type="entry name" value="Peptidase_M20"/>
</dbReference>
<comment type="caution">
    <text evidence="4">The sequence shown here is derived from an EMBL/GenBank/DDBJ whole genome shotgun (WGS) entry which is preliminary data.</text>
</comment>
<sequence>MSNSLTDLRRQFHRIPELGFEESRTADLVCRTLDEIGVPYERGIGGTGIVATLTLGSGTGCIGLRADMDALPIEETSDVDWRSRYPGRMHACGHDGHMTMLLGAARELTRQAGFDGTVRFIFQPAEEHGKGAVAMMKDGLFDRFPADAVYGLHNMPSRPAGQIAMRRGPIMAAEDNFAVRITGRGGHSAMPHLGQDALTIGAALVTGLQTIVSRSIDPVDGAVVSATEFLTDGAVNVIPTNVTIKGDCRSFRPDISSLIEARIRTLADGICAAHGATSTITYDRVFPPTINSAAETAISEAAARTVSAVEADCPPVMASEDFGAMLLEKPGCYALIGNRGPDGKGGTALHNAAYDFNDDILPTGVAYWVALARAALPA</sequence>
<dbReference type="PANTHER" id="PTHR11014">
    <property type="entry name" value="PEPTIDASE M20 FAMILY MEMBER"/>
    <property type="match status" value="1"/>
</dbReference>